<dbReference type="InterPro" id="IPR027785">
    <property type="entry name" value="UvrD-like_helicase_C"/>
</dbReference>
<dbReference type="GO" id="GO:0005524">
    <property type="term" value="F:ATP binding"/>
    <property type="evidence" value="ECO:0007669"/>
    <property type="project" value="InterPro"/>
</dbReference>
<dbReference type="PANTHER" id="PTHR11070">
    <property type="entry name" value="UVRD / RECB / PCRA DNA HELICASE FAMILY MEMBER"/>
    <property type="match status" value="1"/>
</dbReference>
<feature type="domain" description="NERD" evidence="2">
    <location>
        <begin position="13"/>
        <end position="126"/>
    </location>
</feature>
<evidence type="ECO:0000259" key="3">
    <source>
        <dbReference type="Pfam" id="PF13538"/>
    </source>
</evidence>
<dbReference type="KEGG" id="adin:H7849_17150"/>
<name>A0A7G8BE63_9BACT</name>
<dbReference type="Pfam" id="PF08378">
    <property type="entry name" value="NERD"/>
    <property type="match status" value="1"/>
</dbReference>
<dbReference type="Gene3D" id="3.40.50.300">
    <property type="entry name" value="P-loop containing nucleotide triphosphate hydrolases"/>
    <property type="match status" value="2"/>
</dbReference>
<dbReference type="GO" id="GO:0003677">
    <property type="term" value="F:DNA binding"/>
    <property type="evidence" value="ECO:0007669"/>
    <property type="project" value="InterPro"/>
</dbReference>
<reference evidence="4 5" key="1">
    <citation type="submission" date="2020-08" db="EMBL/GenBank/DDBJ databases">
        <title>Edaphobacter telluris sp. nov. and Acidobacterium dinghuensis sp. nov., two acidobacteria isolated from forest soil.</title>
        <authorList>
            <person name="Fu J."/>
            <person name="Qiu L."/>
        </authorList>
    </citation>
    <scope>NUCLEOTIDE SEQUENCE [LARGE SCALE GENOMIC DNA]</scope>
    <source>
        <strain evidence="4">4Y35</strain>
    </source>
</reference>
<dbReference type="PANTHER" id="PTHR11070:SF2">
    <property type="entry name" value="ATP-DEPENDENT DNA HELICASE SRS2"/>
    <property type="match status" value="1"/>
</dbReference>
<evidence type="ECO:0000313" key="4">
    <source>
        <dbReference type="EMBL" id="QNI30833.1"/>
    </source>
</evidence>
<accession>A0A7G8BE63</accession>
<dbReference type="GO" id="GO:0000725">
    <property type="term" value="P:recombinational repair"/>
    <property type="evidence" value="ECO:0007669"/>
    <property type="project" value="TreeGrafter"/>
</dbReference>
<dbReference type="InterPro" id="IPR000212">
    <property type="entry name" value="DNA_helicase_UvrD/REP"/>
</dbReference>
<dbReference type="Pfam" id="PF13538">
    <property type="entry name" value="UvrD_C_2"/>
    <property type="match status" value="1"/>
</dbReference>
<feature type="domain" description="UvrD-like helicase C-terminal" evidence="3">
    <location>
        <begin position="514"/>
        <end position="556"/>
    </location>
</feature>
<organism evidence="4 5">
    <name type="scientific">Alloacidobacterium dinghuense</name>
    <dbReference type="NCBI Taxonomy" id="2763107"/>
    <lineage>
        <taxon>Bacteria</taxon>
        <taxon>Pseudomonadati</taxon>
        <taxon>Acidobacteriota</taxon>
        <taxon>Terriglobia</taxon>
        <taxon>Terriglobales</taxon>
        <taxon>Acidobacteriaceae</taxon>
        <taxon>Alloacidobacterium</taxon>
    </lineage>
</organism>
<dbReference type="InterPro" id="IPR027417">
    <property type="entry name" value="P-loop_NTPase"/>
</dbReference>
<evidence type="ECO:0000313" key="5">
    <source>
        <dbReference type="Proteomes" id="UP000515312"/>
    </source>
</evidence>
<proteinExistence type="predicted"/>
<gene>
    <name evidence="4" type="ORF">H7849_17150</name>
</gene>
<evidence type="ECO:0000259" key="2">
    <source>
        <dbReference type="Pfam" id="PF08378"/>
    </source>
</evidence>
<keyword evidence="5" id="KW-1185">Reference proteome</keyword>
<dbReference type="AlphaFoldDB" id="A0A7G8BE63"/>
<dbReference type="InterPro" id="IPR011528">
    <property type="entry name" value="NERD"/>
</dbReference>
<dbReference type="SUPFAM" id="SSF52540">
    <property type="entry name" value="P-loop containing nucleoside triphosphate hydrolases"/>
    <property type="match status" value="1"/>
</dbReference>
<dbReference type="GO" id="GO:0043138">
    <property type="term" value="F:3'-5' DNA helicase activity"/>
    <property type="evidence" value="ECO:0007669"/>
    <property type="project" value="TreeGrafter"/>
</dbReference>
<dbReference type="Proteomes" id="UP000515312">
    <property type="component" value="Chromosome"/>
</dbReference>
<evidence type="ECO:0000256" key="1">
    <source>
        <dbReference type="ARBA" id="ARBA00034923"/>
    </source>
</evidence>
<dbReference type="EMBL" id="CP060394">
    <property type="protein sequence ID" value="QNI30833.1"/>
    <property type="molecule type" value="Genomic_DNA"/>
</dbReference>
<dbReference type="RefSeq" id="WP_186740983.1">
    <property type="nucleotide sequence ID" value="NZ_CP060394.1"/>
</dbReference>
<dbReference type="Pfam" id="PF13245">
    <property type="entry name" value="AAA_19"/>
    <property type="match status" value="1"/>
</dbReference>
<sequence length="587" mass="65688">MFPAEIFSGCPSPGEREVFARLKDSSNTPDWIVLHSLDIAHHVRRVSGEADFVVIIPTRGVLCLEVKAYRRIHRNEAGWLYGSEQIPDSRGPFRQASEAMHSIRNRLIRKRPDLAHILFWSAVVLPYIDFKIPSNEWHDWQVIDAAHFRQRPLPESIENVLKNAREFLSTCESARWFNAGLPTLTPKQAKAIAQELRPSFEIFESTKVRRDRWDKEVRRYTEEQFASLDAMQANSRVLFTGPAGTGKTLLAIESARRAHSGGERCLFVCFNRLLGRWLQEEMAPLGETMTTSTFHSFLLSLAGCVPQGEGVSTSFWEEELPERAIEALVERDPQFTPFDTLIIDEAQDLLRANYLDVLDLLLRGGLASGRWRLFGDLEKQAIYSGSIPNPVALLQQRTGSVPLFSLRVNCRNSPRISTLVHLLGGLAPNYSRVLRPDNGIEPELKYYGSSAEQEAIFLQVLESWYGEGFGGGEIVVLSPRADRTSLAAHVAKEPWRSRLRPCAESTGGQISYASIHAFKGLEASAVVVTDIEHLTGDAAVDLFYVAVTRALHRLTILVHESARPDIIRALTGQGAVPNLNSSGEPSW</sequence>
<protein>
    <recommendedName>
        <fullName evidence="1">DNA 3'-5' helicase II</fullName>
    </recommendedName>
</protein>